<dbReference type="KEGG" id="pfy:PFICI_06583"/>
<dbReference type="OMA" id="HVEVEHW"/>
<dbReference type="EMBL" id="KI912112">
    <property type="protein sequence ID" value="ETS81581.1"/>
    <property type="molecule type" value="Genomic_DNA"/>
</dbReference>
<dbReference type="FunFam" id="3.40.720.10:FF:000051">
    <property type="entry name" value="Arylsulfatase"/>
    <property type="match status" value="1"/>
</dbReference>
<comment type="similarity">
    <text evidence="1 2">Belongs to the sulfatase family.</text>
</comment>
<dbReference type="eggNOG" id="KOG3731">
    <property type="taxonomic scope" value="Eukaryota"/>
</dbReference>
<accession>W3X8S2</accession>
<dbReference type="Proteomes" id="UP000030651">
    <property type="component" value="Unassembled WGS sequence"/>
</dbReference>
<dbReference type="PIRSF" id="PIRSF000972">
    <property type="entry name" value="Arylsulf_plant"/>
    <property type="match status" value="1"/>
</dbReference>
<dbReference type="CDD" id="cd16147">
    <property type="entry name" value="G6S"/>
    <property type="match status" value="1"/>
</dbReference>
<dbReference type="InParanoid" id="W3X8S2"/>
<dbReference type="EC" id="3.1.6.1" evidence="2"/>
<gene>
    <name evidence="5" type="ORF">PFICI_06583</name>
</gene>
<dbReference type="PANTHER" id="PTHR43108">
    <property type="entry name" value="N-ACETYLGLUCOSAMINE-6-SULFATASE FAMILY MEMBER"/>
    <property type="match status" value="1"/>
</dbReference>
<dbReference type="GO" id="GO:0018958">
    <property type="term" value="P:phenol-containing compound metabolic process"/>
    <property type="evidence" value="ECO:0007669"/>
    <property type="project" value="InterPro"/>
</dbReference>
<evidence type="ECO:0000256" key="3">
    <source>
        <dbReference type="PIRSR" id="PIRSR000972-50"/>
    </source>
</evidence>
<dbReference type="InterPro" id="IPR000917">
    <property type="entry name" value="Sulfatase_N"/>
</dbReference>
<dbReference type="GO" id="GO:0005539">
    <property type="term" value="F:glycosaminoglycan binding"/>
    <property type="evidence" value="ECO:0007669"/>
    <property type="project" value="TreeGrafter"/>
</dbReference>
<protein>
    <recommendedName>
        <fullName evidence="2">Arylsulfatase</fullName>
        <shortName evidence="2">AS</shortName>
        <ecNumber evidence="2">3.1.6.1</ecNumber>
    </recommendedName>
    <alternativeName>
        <fullName evidence="2">Aryl-sulfate sulphohydrolase</fullName>
    </alternativeName>
</protein>
<dbReference type="InterPro" id="IPR012083">
    <property type="entry name" value="Arylsulfatase"/>
</dbReference>
<evidence type="ECO:0000259" key="4">
    <source>
        <dbReference type="Pfam" id="PF00884"/>
    </source>
</evidence>
<dbReference type="Pfam" id="PF00884">
    <property type="entry name" value="Sulfatase"/>
    <property type="match status" value="1"/>
</dbReference>
<reference evidence="6" key="1">
    <citation type="journal article" date="2015" name="BMC Genomics">
        <title>Genomic and transcriptomic analysis of the endophytic fungus Pestalotiopsis fici reveals its lifestyle and high potential for synthesis of natural products.</title>
        <authorList>
            <person name="Wang X."/>
            <person name="Zhang X."/>
            <person name="Liu L."/>
            <person name="Xiang M."/>
            <person name="Wang W."/>
            <person name="Sun X."/>
            <person name="Che Y."/>
            <person name="Guo L."/>
            <person name="Liu G."/>
            <person name="Guo L."/>
            <person name="Wang C."/>
            <person name="Yin W.B."/>
            <person name="Stadler M."/>
            <person name="Zhang X."/>
            <person name="Liu X."/>
        </authorList>
    </citation>
    <scope>NUCLEOTIDE SEQUENCE [LARGE SCALE GENOMIC DNA]</scope>
    <source>
        <strain evidence="6">W106-1 / CGMCC3.15140</strain>
    </source>
</reference>
<feature type="modified residue" description="3-oxoalanine (Cys)" evidence="3">
    <location>
        <position position="69"/>
    </location>
</feature>
<evidence type="ECO:0000313" key="5">
    <source>
        <dbReference type="EMBL" id="ETS81581.1"/>
    </source>
</evidence>
<dbReference type="HOGENOM" id="CLU_006332_4_0_1"/>
<dbReference type="RefSeq" id="XP_007833355.1">
    <property type="nucleotide sequence ID" value="XM_007835164.1"/>
</dbReference>
<dbReference type="AlphaFoldDB" id="W3X8S2"/>
<comment type="PTM">
    <text evidence="3">The conversion to 3-oxoalanine (also known as C-formylglycine, FGly), of a serine or cysteine residue in prokaryotes and of a cysteine residue in eukaryotes, is critical for catalytic activity.</text>
</comment>
<keyword evidence="2" id="KW-0378">Hydrolase</keyword>
<feature type="domain" description="Sulfatase N-terminal" evidence="4">
    <location>
        <begin position="25"/>
        <end position="372"/>
    </location>
</feature>
<evidence type="ECO:0000313" key="6">
    <source>
        <dbReference type="Proteomes" id="UP000030651"/>
    </source>
</evidence>
<name>W3X8S2_PESFW</name>
<evidence type="ECO:0000256" key="2">
    <source>
        <dbReference type="PIRNR" id="PIRNR000972"/>
    </source>
</evidence>
<evidence type="ECO:0000256" key="1">
    <source>
        <dbReference type="ARBA" id="ARBA00008779"/>
    </source>
</evidence>
<proteinExistence type="inferred from homology"/>
<dbReference type="InterPro" id="IPR017850">
    <property type="entry name" value="Alkaline_phosphatase_core_sf"/>
</dbReference>
<dbReference type="GO" id="GO:0004065">
    <property type="term" value="F:arylsulfatase activity"/>
    <property type="evidence" value="ECO:0007669"/>
    <property type="project" value="UniProtKB-UniRule"/>
</dbReference>
<dbReference type="OrthoDB" id="96314at2759"/>
<comment type="catalytic activity">
    <reaction evidence="2">
        <text>an aryl sulfate + H2O = a phenol + sulfate + H(+)</text>
        <dbReference type="Rhea" id="RHEA:17261"/>
        <dbReference type="ChEBI" id="CHEBI:15377"/>
        <dbReference type="ChEBI" id="CHEBI:15378"/>
        <dbReference type="ChEBI" id="CHEBI:16189"/>
        <dbReference type="ChEBI" id="CHEBI:33853"/>
        <dbReference type="ChEBI" id="CHEBI:140317"/>
        <dbReference type="EC" id="3.1.6.1"/>
    </reaction>
</comment>
<dbReference type="Gene3D" id="3.40.720.10">
    <property type="entry name" value="Alkaline Phosphatase, subunit A"/>
    <property type="match status" value="1"/>
</dbReference>
<organism evidence="5 6">
    <name type="scientific">Pestalotiopsis fici (strain W106-1 / CGMCC3.15140)</name>
    <dbReference type="NCBI Taxonomy" id="1229662"/>
    <lineage>
        <taxon>Eukaryota</taxon>
        <taxon>Fungi</taxon>
        <taxon>Dikarya</taxon>
        <taxon>Ascomycota</taxon>
        <taxon>Pezizomycotina</taxon>
        <taxon>Sordariomycetes</taxon>
        <taxon>Xylariomycetidae</taxon>
        <taxon>Amphisphaeriales</taxon>
        <taxon>Sporocadaceae</taxon>
        <taxon>Pestalotiopsis</taxon>
    </lineage>
</organism>
<dbReference type="SUPFAM" id="SSF53649">
    <property type="entry name" value="Alkaline phosphatase-like"/>
    <property type="match status" value="1"/>
</dbReference>
<dbReference type="GO" id="GO:0008449">
    <property type="term" value="F:N-acetylglucosamine-6-sulfatase activity"/>
    <property type="evidence" value="ECO:0007669"/>
    <property type="project" value="TreeGrafter"/>
</dbReference>
<keyword evidence="6" id="KW-1185">Reference proteome</keyword>
<dbReference type="GeneID" id="19271596"/>
<sequence length="568" mass="63324">MVSGTFKAISWLAATAAAKCTSSKPNFVFIMTDDQDMHMNSLAYQPSVQKHFAEQGTWFQKHFCTVSQCCPSRVSLLTGKAAHNTNVTDVVAPYGGYTKFISQGLNDNYLPIWLQGAGYNTYYTGKLMNSHSVTTYNQPFANGWNGSEFLIDPNTYVYYNSCTTRNKGPPTYHPGEYSTDLIASKAVGFLEEAIAASDRPFFIGVTPIGPHGEVIVNGTVPSFRDPVPAVRHENLFPGVKVPRTPNFNPDVPGTASYLKLMPQLTQDEVDFNDEFYRKRLQALQAVDDLVDTIMTRLEASPEVMANTYIIYTADNGYHISQHRLPPGKACNIEEDINIPFFIRGPGIAKGAVQTFPTTHTDIVPTLFTLAGIPLHDDFDGEPIPVTDTMLAASEPKSEHVNVEFWGTNLQEGLLYADRMTYTNNTYKHVRVIGEGYDLAFAVWCTMDHELYDMKADPFQMNNLYATSGTIAGWNTTSLTARLNGLLLTLKACKGKVCTRPWDTLHPQGAVKNLKDAMNPVYDDFYENQQHAVTFSECALGQLLEYEGALEPVAYMTNGQRDIRWEDWT</sequence>
<dbReference type="PANTHER" id="PTHR43108:SF8">
    <property type="entry name" value="SD21168P"/>
    <property type="match status" value="1"/>
</dbReference>